<dbReference type="Proteomes" id="UP001162480">
    <property type="component" value="Chromosome 2"/>
</dbReference>
<keyword evidence="3" id="KW-1185">Reference proteome</keyword>
<evidence type="ECO:0000313" key="2">
    <source>
        <dbReference type="EMBL" id="CAI9718339.1"/>
    </source>
</evidence>
<dbReference type="AlphaFoldDB" id="A0AA36EYV6"/>
<accession>A0AA36EYV6</accession>
<name>A0AA36EYV6_OCTVU</name>
<feature type="signal peptide" evidence="1">
    <location>
        <begin position="1"/>
        <end position="19"/>
    </location>
</feature>
<sequence>MMVALVFIVFVVVGGGGHGDGGVECSSGCRVVDGTRNSSVKAKHRIHQNLNFLIYTQILRSRIYIRMTIKKVAMKESSGKITICDLHLLVRPTPCII</sequence>
<feature type="chain" id="PRO_5041374568" description="Secreted protein" evidence="1">
    <location>
        <begin position="20"/>
        <end position="97"/>
    </location>
</feature>
<keyword evidence="1" id="KW-0732">Signal</keyword>
<evidence type="ECO:0008006" key="4">
    <source>
        <dbReference type="Google" id="ProtNLM"/>
    </source>
</evidence>
<evidence type="ECO:0000313" key="3">
    <source>
        <dbReference type="Proteomes" id="UP001162480"/>
    </source>
</evidence>
<protein>
    <recommendedName>
        <fullName evidence="4">Secreted protein</fullName>
    </recommendedName>
</protein>
<gene>
    <name evidence="2" type="ORF">OCTVUL_1B001952</name>
</gene>
<dbReference type="EMBL" id="OX597815">
    <property type="protein sequence ID" value="CAI9718339.1"/>
    <property type="molecule type" value="Genomic_DNA"/>
</dbReference>
<reference evidence="2" key="1">
    <citation type="submission" date="2023-08" db="EMBL/GenBank/DDBJ databases">
        <authorList>
            <person name="Alioto T."/>
            <person name="Alioto T."/>
            <person name="Gomez Garrido J."/>
        </authorList>
    </citation>
    <scope>NUCLEOTIDE SEQUENCE</scope>
</reference>
<proteinExistence type="predicted"/>
<organism evidence="2 3">
    <name type="scientific">Octopus vulgaris</name>
    <name type="common">Common octopus</name>
    <dbReference type="NCBI Taxonomy" id="6645"/>
    <lineage>
        <taxon>Eukaryota</taxon>
        <taxon>Metazoa</taxon>
        <taxon>Spiralia</taxon>
        <taxon>Lophotrochozoa</taxon>
        <taxon>Mollusca</taxon>
        <taxon>Cephalopoda</taxon>
        <taxon>Coleoidea</taxon>
        <taxon>Octopodiformes</taxon>
        <taxon>Octopoda</taxon>
        <taxon>Incirrata</taxon>
        <taxon>Octopodidae</taxon>
        <taxon>Octopus</taxon>
    </lineage>
</organism>
<evidence type="ECO:0000256" key="1">
    <source>
        <dbReference type="SAM" id="SignalP"/>
    </source>
</evidence>